<evidence type="ECO:0008006" key="4">
    <source>
        <dbReference type="Google" id="ProtNLM"/>
    </source>
</evidence>
<keyword evidence="1" id="KW-0812">Transmembrane</keyword>
<evidence type="ECO:0000313" key="2">
    <source>
        <dbReference type="EMBL" id="RBP07123.1"/>
    </source>
</evidence>
<evidence type="ECO:0000313" key="3">
    <source>
        <dbReference type="Proteomes" id="UP000253529"/>
    </source>
</evidence>
<dbReference type="Proteomes" id="UP000253529">
    <property type="component" value="Unassembled WGS sequence"/>
</dbReference>
<dbReference type="RefSeq" id="WP_113891494.1">
    <property type="nucleotide sequence ID" value="NZ_QNRK01000029.1"/>
</dbReference>
<keyword evidence="3" id="KW-1185">Reference proteome</keyword>
<proteinExistence type="predicted"/>
<reference evidence="2 3" key="1">
    <citation type="submission" date="2018-06" db="EMBL/GenBank/DDBJ databases">
        <title>Genomic Encyclopedia of Type Strains, Phase IV (KMG-IV): sequencing the most valuable type-strain genomes for metagenomic binning, comparative biology and taxonomic classification.</title>
        <authorList>
            <person name="Goeker M."/>
        </authorList>
    </citation>
    <scope>NUCLEOTIDE SEQUENCE [LARGE SCALE GENOMIC DNA]</scope>
    <source>
        <strain evidence="2 3">DSM 24875</strain>
    </source>
</reference>
<comment type="caution">
    <text evidence="2">The sequence shown here is derived from an EMBL/GenBank/DDBJ whole genome shotgun (WGS) entry which is preliminary data.</text>
</comment>
<feature type="transmembrane region" description="Helical" evidence="1">
    <location>
        <begin position="66"/>
        <end position="87"/>
    </location>
</feature>
<name>A0A366EXJ7_9HYPH</name>
<organism evidence="2 3">
    <name type="scientific">Roseiarcus fermentans</name>
    <dbReference type="NCBI Taxonomy" id="1473586"/>
    <lineage>
        <taxon>Bacteria</taxon>
        <taxon>Pseudomonadati</taxon>
        <taxon>Pseudomonadota</taxon>
        <taxon>Alphaproteobacteria</taxon>
        <taxon>Hyphomicrobiales</taxon>
        <taxon>Roseiarcaceae</taxon>
        <taxon>Roseiarcus</taxon>
    </lineage>
</organism>
<accession>A0A366EXJ7</accession>
<feature type="transmembrane region" description="Helical" evidence="1">
    <location>
        <begin position="32"/>
        <end position="54"/>
    </location>
</feature>
<protein>
    <recommendedName>
        <fullName evidence="4">Major facilitator superfamily (MFS) profile domain-containing protein</fullName>
    </recommendedName>
</protein>
<evidence type="ECO:0000256" key="1">
    <source>
        <dbReference type="SAM" id="Phobius"/>
    </source>
</evidence>
<keyword evidence="1" id="KW-0472">Membrane</keyword>
<feature type="transmembrane region" description="Helical" evidence="1">
    <location>
        <begin position="99"/>
        <end position="118"/>
    </location>
</feature>
<keyword evidence="1" id="KW-1133">Transmembrane helix</keyword>
<dbReference type="AlphaFoldDB" id="A0A366EXJ7"/>
<gene>
    <name evidence="2" type="ORF">DFR50_12953</name>
</gene>
<sequence length="120" mass="12452">MTTFPVVLFATAAAALGAYLLLLWFRKERKPVLIGFHVLLGLGVAESLAAILHLGGLDDDDALKRLALVAGAFLMAALASGVSAPLFGKAYRNTANTLLAVHVAAGLAAVLIVFVVAARR</sequence>
<dbReference type="EMBL" id="QNRK01000029">
    <property type="protein sequence ID" value="RBP07123.1"/>
    <property type="molecule type" value="Genomic_DNA"/>
</dbReference>
<feature type="transmembrane region" description="Helical" evidence="1">
    <location>
        <begin position="6"/>
        <end position="25"/>
    </location>
</feature>